<evidence type="ECO:0000259" key="3">
    <source>
        <dbReference type="Pfam" id="PF13962"/>
    </source>
</evidence>
<evidence type="ECO:0000313" key="4">
    <source>
        <dbReference type="EMBL" id="KAK4769135.1"/>
    </source>
</evidence>
<feature type="repeat" description="ANK" evidence="1">
    <location>
        <begin position="72"/>
        <end position="93"/>
    </location>
</feature>
<dbReference type="PANTHER" id="PTHR24128">
    <property type="entry name" value="HOMEOBOX PROTEIN WARIAI"/>
    <property type="match status" value="1"/>
</dbReference>
<dbReference type="InterPro" id="IPR002110">
    <property type="entry name" value="Ankyrin_rpt"/>
</dbReference>
<reference evidence="4 5" key="1">
    <citation type="journal article" date="2023" name="Hortic Res">
        <title>Pangenome of water caltrop reveals structural variations and asymmetric subgenome divergence after allopolyploidization.</title>
        <authorList>
            <person name="Zhang X."/>
            <person name="Chen Y."/>
            <person name="Wang L."/>
            <person name="Yuan Y."/>
            <person name="Fang M."/>
            <person name="Shi L."/>
            <person name="Lu R."/>
            <person name="Comes H.P."/>
            <person name="Ma Y."/>
            <person name="Chen Y."/>
            <person name="Huang G."/>
            <person name="Zhou Y."/>
            <person name="Zheng Z."/>
            <person name="Qiu Y."/>
        </authorList>
    </citation>
    <scope>NUCLEOTIDE SEQUENCE [LARGE SCALE GENOMIC DNA]</scope>
    <source>
        <strain evidence="4">F231</strain>
    </source>
</reference>
<sequence>MESSNNQIEQQNKIDELYQLLSHEGTQNYLNEMEKLTICHTDLHKAAAAGMHRWALEVANLAPSLTRKLNHEGLSPMHLALRHGHDQTVRALMAFDSTLIRVKGRGLKTPLHYAAELENIELLTQFLRLFPSSIEDLTSGCETAMHVAIKKKKVEACKVLFGWMRRKSQENILNMKDEDGNTVLHIAASTNQEEVVKLIARYVKVNAKNLEGKTAIDLCSKYSQVKEILRNVGSRSVKEVDDSKSDPGKFRRTSLSLMDRFKNHIRITNSSDLRNVCLGVAILIATATYQGVLSPPGGFWQDGSPDSNTPSFAPVAAPPPPQAGHTPGTLIMDGLNSKLFFSFNSFTFMMSMSTILFILSGAHALATLTLLGSVGGMVLTYILSFHIIFNPMGFLKVPCNIVSTAIMGLWFVLHVMYLYAPTEINSLLRIWRRRIQQRIQQKTTASANEFETYADGVLTGGRGRTGSVTRGVVGQFIDDLSSSRARINLSGSNVGKWGCNFWKLGMQLDCCKS</sequence>
<keyword evidence="2" id="KW-1133">Transmembrane helix</keyword>
<feature type="transmembrane region" description="Helical" evidence="2">
    <location>
        <begin position="401"/>
        <end position="420"/>
    </location>
</feature>
<name>A0AAN7KST1_TRANT</name>
<dbReference type="PANTHER" id="PTHR24128:SF24">
    <property type="entry name" value="ANKYRIN REPEAT PROTEIN"/>
    <property type="match status" value="1"/>
</dbReference>
<evidence type="ECO:0000256" key="2">
    <source>
        <dbReference type="SAM" id="Phobius"/>
    </source>
</evidence>
<keyword evidence="2" id="KW-0472">Membrane</keyword>
<dbReference type="SMART" id="SM00248">
    <property type="entry name" value="ANK"/>
    <property type="match status" value="4"/>
</dbReference>
<dbReference type="Gene3D" id="1.25.40.20">
    <property type="entry name" value="Ankyrin repeat-containing domain"/>
    <property type="match status" value="1"/>
</dbReference>
<feature type="transmembrane region" description="Helical" evidence="2">
    <location>
        <begin position="366"/>
        <end position="389"/>
    </location>
</feature>
<feature type="repeat" description="ANK" evidence="1">
    <location>
        <begin position="179"/>
        <end position="199"/>
    </location>
</feature>
<feature type="domain" description="PGG" evidence="3">
    <location>
        <begin position="271"/>
        <end position="385"/>
    </location>
</feature>
<feature type="transmembrane region" description="Helical" evidence="2">
    <location>
        <begin position="339"/>
        <end position="359"/>
    </location>
</feature>
<dbReference type="EMBL" id="JAXQNO010000021">
    <property type="protein sequence ID" value="KAK4769135.1"/>
    <property type="molecule type" value="Genomic_DNA"/>
</dbReference>
<dbReference type="AlphaFoldDB" id="A0AAN7KST1"/>
<keyword evidence="1" id="KW-0040">ANK repeat</keyword>
<dbReference type="SUPFAM" id="SSF48403">
    <property type="entry name" value="Ankyrin repeat"/>
    <property type="match status" value="1"/>
</dbReference>
<keyword evidence="2" id="KW-0812">Transmembrane</keyword>
<dbReference type="Pfam" id="PF13962">
    <property type="entry name" value="PGG"/>
    <property type="match status" value="1"/>
</dbReference>
<dbReference type="Proteomes" id="UP001346149">
    <property type="component" value="Unassembled WGS sequence"/>
</dbReference>
<dbReference type="PROSITE" id="PS50297">
    <property type="entry name" value="ANK_REP_REGION"/>
    <property type="match status" value="2"/>
</dbReference>
<proteinExistence type="predicted"/>
<dbReference type="InterPro" id="IPR026961">
    <property type="entry name" value="PGG_dom"/>
</dbReference>
<comment type="caution">
    <text evidence="4">The sequence shown here is derived from an EMBL/GenBank/DDBJ whole genome shotgun (WGS) entry which is preliminary data.</text>
</comment>
<evidence type="ECO:0000313" key="5">
    <source>
        <dbReference type="Proteomes" id="UP001346149"/>
    </source>
</evidence>
<keyword evidence="5" id="KW-1185">Reference proteome</keyword>
<dbReference type="PROSITE" id="PS50088">
    <property type="entry name" value="ANK_REPEAT"/>
    <property type="match status" value="2"/>
</dbReference>
<gene>
    <name evidence="4" type="ORF">SAY86_027285</name>
</gene>
<evidence type="ECO:0000256" key="1">
    <source>
        <dbReference type="PROSITE-ProRule" id="PRU00023"/>
    </source>
</evidence>
<dbReference type="InterPro" id="IPR036770">
    <property type="entry name" value="Ankyrin_rpt-contain_sf"/>
</dbReference>
<protein>
    <recommendedName>
        <fullName evidence="3">PGG domain-containing protein</fullName>
    </recommendedName>
</protein>
<dbReference type="Pfam" id="PF12796">
    <property type="entry name" value="Ank_2"/>
    <property type="match status" value="2"/>
</dbReference>
<accession>A0AAN7KST1</accession>
<organism evidence="4 5">
    <name type="scientific">Trapa natans</name>
    <name type="common">Water chestnut</name>
    <dbReference type="NCBI Taxonomy" id="22666"/>
    <lineage>
        <taxon>Eukaryota</taxon>
        <taxon>Viridiplantae</taxon>
        <taxon>Streptophyta</taxon>
        <taxon>Embryophyta</taxon>
        <taxon>Tracheophyta</taxon>
        <taxon>Spermatophyta</taxon>
        <taxon>Magnoliopsida</taxon>
        <taxon>eudicotyledons</taxon>
        <taxon>Gunneridae</taxon>
        <taxon>Pentapetalae</taxon>
        <taxon>rosids</taxon>
        <taxon>malvids</taxon>
        <taxon>Myrtales</taxon>
        <taxon>Lythraceae</taxon>
        <taxon>Trapa</taxon>
    </lineage>
</organism>